<dbReference type="PANTHER" id="PTHR30193:SF37">
    <property type="entry name" value="INNER MEMBRANE ABC TRANSPORTER PERMEASE PROTEIN YCJO"/>
    <property type="match status" value="1"/>
</dbReference>
<dbReference type="SUPFAM" id="SSF161098">
    <property type="entry name" value="MetI-like"/>
    <property type="match status" value="1"/>
</dbReference>
<organism evidence="9 10">
    <name type="scientific">Candidatus Faecalibacterium faecipullorum</name>
    <dbReference type="NCBI Taxonomy" id="2838578"/>
    <lineage>
        <taxon>Bacteria</taxon>
        <taxon>Bacillati</taxon>
        <taxon>Bacillota</taxon>
        <taxon>Clostridia</taxon>
        <taxon>Eubacteriales</taxon>
        <taxon>Oscillospiraceae</taxon>
        <taxon>Faecalibacterium</taxon>
    </lineage>
</organism>
<dbReference type="Gene3D" id="1.10.3720.10">
    <property type="entry name" value="MetI-like"/>
    <property type="match status" value="1"/>
</dbReference>
<feature type="transmembrane region" description="Helical" evidence="7">
    <location>
        <begin position="138"/>
        <end position="161"/>
    </location>
</feature>
<proteinExistence type="inferred from homology"/>
<evidence type="ECO:0000256" key="1">
    <source>
        <dbReference type="ARBA" id="ARBA00004651"/>
    </source>
</evidence>
<dbReference type="Pfam" id="PF00528">
    <property type="entry name" value="BPD_transp_1"/>
    <property type="match status" value="1"/>
</dbReference>
<feature type="transmembrane region" description="Helical" evidence="7">
    <location>
        <begin position="55"/>
        <end position="81"/>
    </location>
</feature>
<keyword evidence="6 7" id="KW-0472">Membrane</keyword>
<dbReference type="CDD" id="cd06261">
    <property type="entry name" value="TM_PBP2"/>
    <property type="match status" value="1"/>
</dbReference>
<dbReference type="GO" id="GO:0055085">
    <property type="term" value="P:transmembrane transport"/>
    <property type="evidence" value="ECO:0007669"/>
    <property type="project" value="InterPro"/>
</dbReference>
<accession>A0A9D2S7I6</accession>
<feature type="transmembrane region" description="Helical" evidence="7">
    <location>
        <begin position="93"/>
        <end position="113"/>
    </location>
</feature>
<keyword evidence="3" id="KW-1003">Cell membrane</keyword>
<evidence type="ECO:0000313" key="9">
    <source>
        <dbReference type="EMBL" id="HJB58380.1"/>
    </source>
</evidence>
<feature type="transmembrane region" description="Helical" evidence="7">
    <location>
        <begin position="5"/>
        <end position="25"/>
    </location>
</feature>
<gene>
    <name evidence="9" type="ORF">H9771_01755</name>
</gene>
<dbReference type="GO" id="GO:0005886">
    <property type="term" value="C:plasma membrane"/>
    <property type="evidence" value="ECO:0007669"/>
    <property type="project" value="UniProtKB-SubCell"/>
</dbReference>
<keyword evidence="5 7" id="KW-1133">Transmembrane helix</keyword>
<evidence type="ECO:0000256" key="6">
    <source>
        <dbReference type="ARBA" id="ARBA00023136"/>
    </source>
</evidence>
<evidence type="ECO:0000256" key="2">
    <source>
        <dbReference type="ARBA" id="ARBA00022448"/>
    </source>
</evidence>
<evidence type="ECO:0000256" key="4">
    <source>
        <dbReference type="ARBA" id="ARBA00022692"/>
    </source>
</evidence>
<protein>
    <submittedName>
        <fullName evidence="9">Sugar ABC transporter permease</fullName>
    </submittedName>
</protein>
<name>A0A9D2S7I6_9FIRM</name>
<dbReference type="PROSITE" id="PS50928">
    <property type="entry name" value="ABC_TM1"/>
    <property type="match status" value="1"/>
</dbReference>
<dbReference type="EMBL" id="DWXX01000033">
    <property type="protein sequence ID" value="HJB58380.1"/>
    <property type="molecule type" value="Genomic_DNA"/>
</dbReference>
<comment type="caution">
    <text evidence="9">The sequence shown here is derived from an EMBL/GenBank/DDBJ whole genome shotgun (WGS) entry which is preliminary data.</text>
</comment>
<evidence type="ECO:0000256" key="3">
    <source>
        <dbReference type="ARBA" id="ARBA00022475"/>
    </source>
</evidence>
<evidence type="ECO:0000313" key="10">
    <source>
        <dbReference type="Proteomes" id="UP000824211"/>
    </source>
</evidence>
<keyword evidence="2 7" id="KW-0813">Transport</keyword>
<evidence type="ECO:0000256" key="7">
    <source>
        <dbReference type="RuleBase" id="RU363032"/>
    </source>
</evidence>
<feature type="domain" description="ABC transmembrane type-1" evidence="8">
    <location>
        <begin position="55"/>
        <end position="223"/>
    </location>
</feature>
<reference evidence="9" key="2">
    <citation type="submission" date="2021-04" db="EMBL/GenBank/DDBJ databases">
        <authorList>
            <person name="Gilroy R."/>
        </authorList>
    </citation>
    <scope>NUCLEOTIDE SEQUENCE</scope>
    <source>
        <strain evidence="9">ChiHjej9B8-13557</strain>
    </source>
</reference>
<evidence type="ECO:0000259" key="8">
    <source>
        <dbReference type="PROSITE" id="PS50928"/>
    </source>
</evidence>
<dbReference type="AlphaFoldDB" id="A0A9D2S7I6"/>
<keyword evidence="4 7" id="KW-0812">Transmembrane</keyword>
<dbReference type="PANTHER" id="PTHR30193">
    <property type="entry name" value="ABC TRANSPORTER PERMEASE PROTEIN"/>
    <property type="match status" value="1"/>
</dbReference>
<dbReference type="Proteomes" id="UP000824211">
    <property type="component" value="Unassembled WGS sequence"/>
</dbReference>
<dbReference type="InterPro" id="IPR051393">
    <property type="entry name" value="ABC_transporter_permease"/>
</dbReference>
<reference evidence="9" key="1">
    <citation type="journal article" date="2021" name="PeerJ">
        <title>Extensive microbial diversity within the chicken gut microbiome revealed by metagenomics and culture.</title>
        <authorList>
            <person name="Gilroy R."/>
            <person name="Ravi A."/>
            <person name="Getino M."/>
            <person name="Pursley I."/>
            <person name="Horton D.L."/>
            <person name="Alikhan N.F."/>
            <person name="Baker D."/>
            <person name="Gharbi K."/>
            <person name="Hall N."/>
            <person name="Watson M."/>
            <person name="Adriaenssens E.M."/>
            <person name="Foster-Nyarko E."/>
            <person name="Jarju S."/>
            <person name="Secka A."/>
            <person name="Antonio M."/>
            <person name="Oren A."/>
            <person name="Chaudhuri R.R."/>
            <person name="La Ragione R."/>
            <person name="Hildebrand F."/>
            <person name="Pallen M.J."/>
        </authorList>
    </citation>
    <scope>NUCLEOTIDE SEQUENCE</scope>
    <source>
        <strain evidence="9">ChiHjej9B8-13557</strain>
    </source>
</reference>
<comment type="similarity">
    <text evidence="7">Belongs to the binding-protein-dependent transport system permease family.</text>
</comment>
<dbReference type="InterPro" id="IPR000515">
    <property type="entry name" value="MetI-like"/>
</dbReference>
<dbReference type="InterPro" id="IPR035906">
    <property type="entry name" value="MetI-like_sf"/>
</dbReference>
<feature type="non-terminal residue" evidence="9">
    <location>
        <position position="223"/>
    </location>
</feature>
<comment type="subcellular location">
    <subcellularLocation>
        <location evidence="1 7">Cell membrane</location>
        <topology evidence="1 7">Multi-pass membrane protein</topology>
    </subcellularLocation>
</comment>
<evidence type="ECO:0000256" key="5">
    <source>
        <dbReference type="ARBA" id="ARBA00022989"/>
    </source>
</evidence>
<sequence>MLPSLLFFVGFVLVPMGMCLVYSFLDMGIDTSAASFTGLNNYIEMVQDPTFLRSLWNTILIVIVSVPVVTAFSLWVGSAIYPMRSKMRSFFRCVFYLPVVTGSVAVTVVWKWMFNPYNGLLNQIFGTTGFDWLGDTRTAIWCIIMILFTTSIGQPIVLYVAALGNVDKSLEEAAAIDGATRLQIFWKIKWAQIMPTTLYVLVITTINSFQCFALIQLLTRGGP</sequence>
<feature type="transmembrane region" description="Helical" evidence="7">
    <location>
        <begin position="197"/>
        <end position="218"/>
    </location>
</feature>